<dbReference type="PATRIC" id="fig|1423808.3.peg.2387"/>
<proteinExistence type="inferred from homology"/>
<comment type="similarity">
    <text evidence="2">Belongs to the bacterial solute-binding protein 5 family.</text>
</comment>
<organism evidence="7 8">
    <name type="scientific">Lentilactobacillus sunkii DSM 19904</name>
    <dbReference type="NCBI Taxonomy" id="1423808"/>
    <lineage>
        <taxon>Bacteria</taxon>
        <taxon>Bacillati</taxon>
        <taxon>Bacillota</taxon>
        <taxon>Bacilli</taxon>
        <taxon>Lactobacillales</taxon>
        <taxon>Lactobacillaceae</taxon>
        <taxon>Lentilactobacillus</taxon>
    </lineage>
</organism>
<dbReference type="PROSITE" id="PS51257">
    <property type="entry name" value="PROKAR_LIPOPROTEIN"/>
    <property type="match status" value="1"/>
</dbReference>
<dbReference type="InterPro" id="IPR039424">
    <property type="entry name" value="SBP_5"/>
</dbReference>
<dbReference type="Pfam" id="PF00496">
    <property type="entry name" value="SBP_bac_5"/>
    <property type="match status" value="1"/>
</dbReference>
<dbReference type="GO" id="GO:0015833">
    <property type="term" value="P:peptide transport"/>
    <property type="evidence" value="ECO:0007669"/>
    <property type="project" value="UniProtKB-KW"/>
</dbReference>
<reference evidence="7 8" key="1">
    <citation type="journal article" date="2015" name="Genome Announc.">
        <title>Expanding the biotechnology potential of lactobacilli through comparative genomics of 213 strains and associated genera.</title>
        <authorList>
            <person name="Sun Z."/>
            <person name="Harris H.M."/>
            <person name="McCann A."/>
            <person name="Guo C."/>
            <person name="Argimon S."/>
            <person name="Zhang W."/>
            <person name="Yang X."/>
            <person name="Jeffery I.B."/>
            <person name="Cooney J.C."/>
            <person name="Kagawa T.F."/>
            <person name="Liu W."/>
            <person name="Song Y."/>
            <person name="Salvetti E."/>
            <person name="Wrobel A."/>
            <person name="Rasinkangas P."/>
            <person name="Parkhill J."/>
            <person name="Rea M.C."/>
            <person name="O'Sullivan O."/>
            <person name="Ritari J."/>
            <person name="Douillard F.P."/>
            <person name="Paul Ross R."/>
            <person name="Yang R."/>
            <person name="Briner A.E."/>
            <person name="Felis G.E."/>
            <person name="de Vos W.M."/>
            <person name="Barrangou R."/>
            <person name="Klaenhammer T.R."/>
            <person name="Caufield P.W."/>
            <person name="Cui Y."/>
            <person name="Zhang H."/>
            <person name="O'Toole P.W."/>
        </authorList>
    </citation>
    <scope>NUCLEOTIDE SEQUENCE [LARGE SCALE GENOMIC DNA]</scope>
    <source>
        <strain evidence="7 8">DSM 19904</strain>
    </source>
</reference>
<keyword evidence="8" id="KW-1185">Reference proteome</keyword>
<gene>
    <name evidence="7" type="ORF">FD17_GL002345</name>
</gene>
<evidence type="ECO:0000256" key="2">
    <source>
        <dbReference type="ARBA" id="ARBA00005695"/>
    </source>
</evidence>
<evidence type="ECO:0000256" key="1">
    <source>
        <dbReference type="ARBA" id="ARBA00004196"/>
    </source>
</evidence>
<comment type="caution">
    <text evidence="7">The sequence shown here is derived from an EMBL/GenBank/DDBJ whole genome shotgun (WGS) entry which is preliminary data.</text>
</comment>
<dbReference type="PANTHER" id="PTHR30290">
    <property type="entry name" value="PERIPLASMIC BINDING COMPONENT OF ABC TRANSPORTER"/>
    <property type="match status" value="1"/>
</dbReference>
<comment type="subcellular location">
    <subcellularLocation>
        <location evidence="1">Cell envelope</location>
    </subcellularLocation>
</comment>
<sequence length="550" mass="61193">MGISNIKRSLLSFGVLGMAVLLVGCGSKSSNQNSKKLASDQKISLSTTAEITSLDLSKIYDKTSFIQIDETFEGLYRYDANGNVEPALATKTKISKDGKTYTINIHHNAKWSNGDPVTASDFVYSWQRAVNPKTASQYTYLFDNVKNADAIVNGKLSPSKLGVKATGKYQLQVQLNKPTTYFKMVMARETLYPLDKKVVEKYGKNYGTSAKFTVYNGPFKNVGWTGTNDSWKLVKNNDYWDKKAVKLSQINYTVAKSPSTAYNLFQSGKLDLISLVGEQAKQLGKSKDAVKRPLAATEYMQYNQRKGVFKNRNLRLAFSLALNRSQLINKVMQNGSIVSKGFVPADFAKNPKTGEDFAKEAYVPGTVDHDTAKAKEYYKKALSQLGKKSLTVKLLSADDDQTKDVIEFIQSELQETLPGLKIESNSIPFASMLARASSGNFDVNFTGWSADFADPISFLSQFTSDNPENNGKWSNKEFDQAIEDSNNKDANNATKRWQDLINAEKILATDQGITPIYQANGIDLVNPKLKGVVYDRINGHYDYRTAYLTK</sequence>
<dbReference type="InterPro" id="IPR030678">
    <property type="entry name" value="Peptide/Ni-bd"/>
</dbReference>
<dbReference type="OrthoDB" id="403896at2"/>
<dbReference type="GO" id="GO:0030288">
    <property type="term" value="C:outer membrane-bounded periplasmic space"/>
    <property type="evidence" value="ECO:0007669"/>
    <property type="project" value="UniProtKB-ARBA"/>
</dbReference>
<dbReference type="EMBL" id="AZEA01000007">
    <property type="protein sequence ID" value="KRK88654.1"/>
    <property type="molecule type" value="Genomic_DNA"/>
</dbReference>
<dbReference type="SUPFAM" id="SSF53850">
    <property type="entry name" value="Periplasmic binding protein-like II"/>
    <property type="match status" value="1"/>
</dbReference>
<name>A0A0R1KXV6_9LACO</name>
<dbReference type="Proteomes" id="UP000051581">
    <property type="component" value="Unassembled WGS sequence"/>
</dbReference>
<evidence type="ECO:0000256" key="5">
    <source>
        <dbReference type="ARBA" id="ARBA00022856"/>
    </source>
</evidence>
<keyword evidence="4" id="KW-0732">Signal</keyword>
<accession>A0A0R1KXV6</accession>
<evidence type="ECO:0000259" key="6">
    <source>
        <dbReference type="Pfam" id="PF00496"/>
    </source>
</evidence>
<evidence type="ECO:0000256" key="3">
    <source>
        <dbReference type="ARBA" id="ARBA00022448"/>
    </source>
</evidence>
<dbReference type="FunFam" id="3.10.105.10:FF:000001">
    <property type="entry name" value="Oligopeptide ABC transporter, oligopeptide-binding protein"/>
    <property type="match status" value="1"/>
</dbReference>
<dbReference type="PIRSF" id="PIRSF002741">
    <property type="entry name" value="MppA"/>
    <property type="match status" value="1"/>
</dbReference>
<protein>
    <submittedName>
        <fullName evidence="7">ABC transporter periplasmic protein</fullName>
    </submittedName>
</protein>
<dbReference type="Gene3D" id="3.10.105.10">
    <property type="entry name" value="Dipeptide-binding Protein, Domain 3"/>
    <property type="match status" value="1"/>
</dbReference>
<dbReference type="Gene3D" id="3.40.190.10">
    <property type="entry name" value="Periplasmic binding protein-like II"/>
    <property type="match status" value="1"/>
</dbReference>
<dbReference type="AlphaFoldDB" id="A0A0R1KXV6"/>
<evidence type="ECO:0000313" key="8">
    <source>
        <dbReference type="Proteomes" id="UP000051581"/>
    </source>
</evidence>
<dbReference type="GO" id="GO:1904680">
    <property type="term" value="F:peptide transmembrane transporter activity"/>
    <property type="evidence" value="ECO:0007669"/>
    <property type="project" value="TreeGrafter"/>
</dbReference>
<dbReference type="Gene3D" id="3.90.76.10">
    <property type="entry name" value="Dipeptide-binding Protein, Domain 1"/>
    <property type="match status" value="1"/>
</dbReference>
<keyword evidence="5" id="KW-0571">Peptide transport</keyword>
<dbReference type="GO" id="GO:0043190">
    <property type="term" value="C:ATP-binding cassette (ABC) transporter complex"/>
    <property type="evidence" value="ECO:0007669"/>
    <property type="project" value="InterPro"/>
</dbReference>
<keyword evidence="3" id="KW-0813">Transport</keyword>
<keyword evidence="5" id="KW-0653">Protein transport</keyword>
<dbReference type="InterPro" id="IPR000914">
    <property type="entry name" value="SBP_5_dom"/>
</dbReference>
<dbReference type="PANTHER" id="PTHR30290:SF10">
    <property type="entry name" value="PERIPLASMIC OLIGOPEPTIDE-BINDING PROTEIN-RELATED"/>
    <property type="match status" value="1"/>
</dbReference>
<evidence type="ECO:0000256" key="4">
    <source>
        <dbReference type="ARBA" id="ARBA00022729"/>
    </source>
</evidence>
<dbReference type="FunFam" id="3.90.76.10:FF:000001">
    <property type="entry name" value="Oligopeptide ABC transporter substrate-binding protein"/>
    <property type="match status" value="1"/>
</dbReference>
<dbReference type="RefSeq" id="WP_057824630.1">
    <property type="nucleotide sequence ID" value="NZ_AZEA01000007.1"/>
</dbReference>
<feature type="domain" description="Solute-binding protein family 5" evidence="6">
    <location>
        <begin position="84"/>
        <end position="469"/>
    </location>
</feature>
<dbReference type="CDD" id="cd08504">
    <property type="entry name" value="PBP2_OppA"/>
    <property type="match status" value="1"/>
</dbReference>
<evidence type="ECO:0000313" key="7">
    <source>
        <dbReference type="EMBL" id="KRK88654.1"/>
    </source>
</evidence>